<reference evidence="14" key="2">
    <citation type="submission" date="2024-08" db="UniProtKB">
        <authorList>
            <consortium name="EnsemblMetazoa"/>
        </authorList>
    </citation>
    <scope>IDENTIFICATION</scope>
</reference>
<keyword evidence="9 11" id="KW-0472">Membrane</keyword>
<evidence type="ECO:0000256" key="7">
    <source>
        <dbReference type="ARBA" id="ARBA00022833"/>
    </source>
</evidence>
<evidence type="ECO:0000313" key="14">
    <source>
        <dbReference type="EnsemblMetazoa" id="XP_019763917.1"/>
    </source>
</evidence>
<feature type="transmembrane region" description="Helical" evidence="11">
    <location>
        <begin position="135"/>
        <end position="155"/>
    </location>
</feature>
<proteinExistence type="predicted"/>
<dbReference type="AlphaFoldDB" id="A0AAR5PSK8"/>
<keyword evidence="2" id="KW-0808">Transferase</keyword>
<dbReference type="GO" id="GO:0008270">
    <property type="term" value="F:zinc ion binding"/>
    <property type="evidence" value="ECO:0007669"/>
    <property type="project" value="UniProtKB-KW"/>
</dbReference>
<evidence type="ECO:0000259" key="12">
    <source>
        <dbReference type="PROSITE" id="PS50089"/>
    </source>
</evidence>
<dbReference type="EnsemblMetazoa" id="XM_019908358.1">
    <property type="protein sequence ID" value="XP_019763917.1"/>
    <property type="gene ID" value="LOC109540134"/>
</dbReference>
<evidence type="ECO:0000256" key="4">
    <source>
        <dbReference type="ARBA" id="ARBA00022723"/>
    </source>
</evidence>
<organism evidence="14 15">
    <name type="scientific">Dendroctonus ponderosae</name>
    <name type="common">Mountain pine beetle</name>
    <dbReference type="NCBI Taxonomy" id="77166"/>
    <lineage>
        <taxon>Eukaryota</taxon>
        <taxon>Metazoa</taxon>
        <taxon>Ecdysozoa</taxon>
        <taxon>Arthropoda</taxon>
        <taxon>Hexapoda</taxon>
        <taxon>Insecta</taxon>
        <taxon>Pterygota</taxon>
        <taxon>Neoptera</taxon>
        <taxon>Endopterygota</taxon>
        <taxon>Coleoptera</taxon>
        <taxon>Polyphaga</taxon>
        <taxon>Cucujiformia</taxon>
        <taxon>Curculionidae</taxon>
        <taxon>Scolytinae</taxon>
        <taxon>Dendroctonus</taxon>
    </lineage>
</organism>
<dbReference type="Proteomes" id="UP000019118">
    <property type="component" value="Unassembled WGS sequence"/>
</dbReference>
<dbReference type="SMART" id="SM00744">
    <property type="entry name" value="RINGv"/>
    <property type="match status" value="1"/>
</dbReference>
<evidence type="ECO:0000256" key="5">
    <source>
        <dbReference type="ARBA" id="ARBA00022771"/>
    </source>
</evidence>
<dbReference type="PROSITE" id="PS50089">
    <property type="entry name" value="ZF_RING_2"/>
    <property type="match status" value="1"/>
</dbReference>
<dbReference type="GO" id="GO:0016020">
    <property type="term" value="C:membrane"/>
    <property type="evidence" value="ECO:0007669"/>
    <property type="project" value="UniProtKB-SubCell"/>
</dbReference>
<keyword evidence="6" id="KW-0833">Ubl conjugation pathway</keyword>
<sequence>MDSVAERKLSLVSVQCRICYDNDKDEALIAPCQCKGSVAFVHRTCLENWLSESGTSTCELCHQPFNTERTPRFSSSRSVWYWLRHGPRYPGTGVRGDIIACSVITPLAVVVTYVCLYSSEYYGQQKFSQIPAAKWTSISLLIMIAIMLFGYYLWVHSVVRLHARMWYSWWQRSCVVRYIPPSTISLQPRALQQSAPTPHNTPNLLGALSQSATNVEAPQNDTVIDIEAPCASFDELDLK</sequence>
<feature type="domain" description="RING-CH-type" evidence="13">
    <location>
        <begin position="8"/>
        <end position="68"/>
    </location>
</feature>
<keyword evidence="3 11" id="KW-0812">Transmembrane</keyword>
<keyword evidence="7" id="KW-0862">Zinc</keyword>
<evidence type="ECO:0000256" key="2">
    <source>
        <dbReference type="ARBA" id="ARBA00022679"/>
    </source>
</evidence>
<reference evidence="15" key="1">
    <citation type="journal article" date="2013" name="Genome Biol.">
        <title>Draft genome of the mountain pine beetle, Dendroctonus ponderosae Hopkins, a major forest pest.</title>
        <authorList>
            <person name="Keeling C.I."/>
            <person name="Yuen M.M."/>
            <person name="Liao N.Y."/>
            <person name="Docking T.R."/>
            <person name="Chan S.K."/>
            <person name="Taylor G.A."/>
            <person name="Palmquist D.L."/>
            <person name="Jackman S.D."/>
            <person name="Nguyen A."/>
            <person name="Li M."/>
            <person name="Henderson H."/>
            <person name="Janes J.K."/>
            <person name="Zhao Y."/>
            <person name="Pandoh P."/>
            <person name="Moore R."/>
            <person name="Sperling F.A."/>
            <person name="Huber D.P."/>
            <person name="Birol I."/>
            <person name="Jones S.J."/>
            <person name="Bohlmann J."/>
        </authorList>
    </citation>
    <scope>NUCLEOTIDE SEQUENCE</scope>
</reference>
<feature type="domain" description="RING-type" evidence="12">
    <location>
        <begin position="16"/>
        <end position="62"/>
    </location>
</feature>
<evidence type="ECO:0000256" key="10">
    <source>
        <dbReference type="PROSITE-ProRule" id="PRU00175"/>
    </source>
</evidence>
<evidence type="ECO:0000259" key="13">
    <source>
        <dbReference type="PROSITE" id="PS51292"/>
    </source>
</evidence>
<evidence type="ECO:0008006" key="16">
    <source>
        <dbReference type="Google" id="ProtNLM"/>
    </source>
</evidence>
<evidence type="ECO:0000256" key="9">
    <source>
        <dbReference type="ARBA" id="ARBA00023136"/>
    </source>
</evidence>
<protein>
    <recommendedName>
        <fullName evidence="16">RING-CH-type domain-containing protein</fullName>
    </recommendedName>
</protein>
<evidence type="ECO:0000256" key="11">
    <source>
        <dbReference type="SAM" id="Phobius"/>
    </source>
</evidence>
<dbReference type="GO" id="GO:0004842">
    <property type="term" value="F:ubiquitin-protein transferase activity"/>
    <property type="evidence" value="ECO:0007669"/>
    <property type="project" value="TreeGrafter"/>
</dbReference>
<name>A0AAR5PSK8_DENPD</name>
<keyword evidence="5 10" id="KW-0863">Zinc-finger</keyword>
<dbReference type="PROSITE" id="PS51292">
    <property type="entry name" value="ZF_RING_CH"/>
    <property type="match status" value="1"/>
</dbReference>
<keyword evidence="15" id="KW-1185">Reference proteome</keyword>
<dbReference type="PANTHER" id="PTHR46065">
    <property type="entry name" value="E3 UBIQUITIN-PROTEIN LIGASE MARCH 2/3 FAMILY MEMBER"/>
    <property type="match status" value="1"/>
</dbReference>
<feature type="transmembrane region" description="Helical" evidence="11">
    <location>
        <begin position="98"/>
        <end position="119"/>
    </location>
</feature>
<dbReference type="Gene3D" id="3.30.40.10">
    <property type="entry name" value="Zinc/RING finger domain, C3HC4 (zinc finger)"/>
    <property type="match status" value="1"/>
</dbReference>
<dbReference type="InterPro" id="IPR001841">
    <property type="entry name" value="Znf_RING"/>
</dbReference>
<evidence type="ECO:0000313" key="15">
    <source>
        <dbReference type="Proteomes" id="UP000019118"/>
    </source>
</evidence>
<dbReference type="PANTHER" id="PTHR46065:SF3">
    <property type="entry name" value="FI20425P1"/>
    <property type="match status" value="1"/>
</dbReference>
<dbReference type="InterPro" id="IPR011016">
    <property type="entry name" value="Znf_RING-CH"/>
</dbReference>
<evidence type="ECO:0000256" key="1">
    <source>
        <dbReference type="ARBA" id="ARBA00004141"/>
    </source>
</evidence>
<dbReference type="Pfam" id="PF12906">
    <property type="entry name" value="RINGv"/>
    <property type="match status" value="1"/>
</dbReference>
<dbReference type="GO" id="GO:0016567">
    <property type="term" value="P:protein ubiquitination"/>
    <property type="evidence" value="ECO:0007669"/>
    <property type="project" value="TreeGrafter"/>
</dbReference>
<keyword evidence="4" id="KW-0479">Metal-binding</keyword>
<dbReference type="SUPFAM" id="SSF57850">
    <property type="entry name" value="RING/U-box"/>
    <property type="match status" value="1"/>
</dbReference>
<accession>A0AAR5PSK8</accession>
<evidence type="ECO:0000256" key="3">
    <source>
        <dbReference type="ARBA" id="ARBA00022692"/>
    </source>
</evidence>
<keyword evidence="8 11" id="KW-1133">Transmembrane helix</keyword>
<comment type="subcellular location">
    <subcellularLocation>
        <location evidence="1">Membrane</location>
        <topology evidence="1">Multi-pass membrane protein</topology>
    </subcellularLocation>
</comment>
<dbReference type="InterPro" id="IPR013083">
    <property type="entry name" value="Znf_RING/FYVE/PHD"/>
</dbReference>
<evidence type="ECO:0000256" key="8">
    <source>
        <dbReference type="ARBA" id="ARBA00022989"/>
    </source>
</evidence>
<evidence type="ECO:0000256" key="6">
    <source>
        <dbReference type="ARBA" id="ARBA00022786"/>
    </source>
</evidence>